<dbReference type="NCBIfam" id="NF037970">
    <property type="entry name" value="vanZ_1"/>
    <property type="match status" value="1"/>
</dbReference>
<dbReference type="Proteomes" id="UP001595621">
    <property type="component" value="Unassembled WGS sequence"/>
</dbReference>
<proteinExistence type="predicted"/>
<evidence type="ECO:0000313" key="3">
    <source>
        <dbReference type="EMBL" id="MFC3138213.1"/>
    </source>
</evidence>
<sequence length="128" mass="14422">MKYWLSALALGFFGFILWVIYLANTGQQSIFFQFIAGVPYGDKLGHFGLFGMLTLVANLALSCRYWRIGRVTILTGTLLVTLFALLEEGSQAFLPNRTLDWQDLLADAAGIILFSFVAVKMYAWMSRH</sequence>
<gene>
    <name evidence="3" type="ORF">ACFOE0_08435</name>
</gene>
<dbReference type="PANTHER" id="PTHR28008">
    <property type="entry name" value="DOMAIN PROTEIN, PUTATIVE (AFU_ORTHOLOGUE AFUA_3G10980)-RELATED"/>
    <property type="match status" value="1"/>
</dbReference>
<comment type="caution">
    <text evidence="3">The sequence shown here is derived from an EMBL/GenBank/DDBJ whole genome shotgun (WGS) entry which is preliminary data.</text>
</comment>
<keyword evidence="1" id="KW-0812">Transmembrane</keyword>
<dbReference type="EMBL" id="JBHRTD010000010">
    <property type="protein sequence ID" value="MFC3138213.1"/>
    <property type="molecule type" value="Genomic_DNA"/>
</dbReference>
<protein>
    <submittedName>
        <fullName evidence="3">VanZ family protein</fullName>
    </submittedName>
</protein>
<dbReference type="RefSeq" id="WP_248937667.1">
    <property type="nucleotide sequence ID" value="NZ_JAKILF010000012.1"/>
</dbReference>
<feature type="transmembrane region" description="Helical" evidence="1">
    <location>
        <begin position="7"/>
        <end position="24"/>
    </location>
</feature>
<keyword evidence="1" id="KW-0472">Membrane</keyword>
<dbReference type="InterPro" id="IPR006976">
    <property type="entry name" value="VanZ-like"/>
</dbReference>
<feature type="transmembrane region" description="Helical" evidence="1">
    <location>
        <begin position="44"/>
        <end position="61"/>
    </location>
</feature>
<evidence type="ECO:0000259" key="2">
    <source>
        <dbReference type="Pfam" id="PF04892"/>
    </source>
</evidence>
<name>A0ABV7G9M7_9GAMM</name>
<keyword evidence="4" id="KW-1185">Reference proteome</keyword>
<feature type="domain" description="VanZ-like" evidence="2">
    <location>
        <begin position="32"/>
        <end position="118"/>
    </location>
</feature>
<keyword evidence="1" id="KW-1133">Transmembrane helix</keyword>
<accession>A0ABV7G9M7</accession>
<evidence type="ECO:0000256" key="1">
    <source>
        <dbReference type="SAM" id="Phobius"/>
    </source>
</evidence>
<feature type="transmembrane region" description="Helical" evidence="1">
    <location>
        <begin position="68"/>
        <end position="86"/>
    </location>
</feature>
<reference evidence="4" key="1">
    <citation type="journal article" date="2019" name="Int. J. Syst. Evol. Microbiol.">
        <title>The Global Catalogue of Microorganisms (GCM) 10K type strain sequencing project: providing services to taxonomists for standard genome sequencing and annotation.</title>
        <authorList>
            <consortium name="The Broad Institute Genomics Platform"/>
            <consortium name="The Broad Institute Genome Sequencing Center for Infectious Disease"/>
            <person name="Wu L."/>
            <person name="Ma J."/>
        </authorList>
    </citation>
    <scope>NUCLEOTIDE SEQUENCE [LARGE SCALE GENOMIC DNA]</scope>
    <source>
        <strain evidence="4">KCTC 52277</strain>
    </source>
</reference>
<dbReference type="PANTHER" id="PTHR28008:SF1">
    <property type="entry name" value="DOMAIN PROTEIN, PUTATIVE (AFU_ORTHOLOGUE AFUA_3G10980)-RELATED"/>
    <property type="match status" value="1"/>
</dbReference>
<evidence type="ECO:0000313" key="4">
    <source>
        <dbReference type="Proteomes" id="UP001595621"/>
    </source>
</evidence>
<organism evidence="3 4">
    <name type="scientific">Shewanella submarina</name>
    <dbReference type="NCBI Taxonomy" id="2016376"/>
    <lineage>
        <taxon>Bacteria</taxon>
        <taxon>Pseudomonadati</taxon>
        <taxon>Pseudomonadota</taxon>
        <taxon>Gammaproteobacteria</taxon>
        <taxon>Alteromonadales</taxon>
        <taxon>Shewanellaceae</taxon>
        <taxon>Shewanella</taxon>
    </lineage>
</organism>
<feature type="transmembrane region" description="Helical" evidence="1">
    <location>
        <begin position="106"/>
        <end position="125"/>
    </location>
</feature>
<dbReference type="Pfam" id="PF04892">
    <property type="entry name" value="VanZ"/>
    <property type="match status" value="1"/>
</dbReference>